<protein>
    <submittedName>
        <fullName evidence="1">Uncharacterized protein</fullName>
    </submittedName>
</protein>
<proteinExistence type="predicted"/>
<sequence length="101" mass="10339">MILVAVSACRAGLLPVAQYSPAAAVSSSSIVRHDQPAGKLAVAAPLAYHAAPCALAYHHAARLRLAYHAAPAPLAYHAAPAPITYHAASAPVFSTPHLSLK</sequence>
<reference evidence="1 2" key="1">
    <citation type="journal article" date="2019" name="Commun. Biol.">
        <title>The bagworm genome reveals a unique fibroin gene that provides high tensile strength.</title>
        <authorList>
            <person name="Kono N."/>
            <person name="Nakamura H."/>
            <person name="Ohtoshi R."/>
            <person name="Tomita M."/>
            <person name="Numata K."/>
            <person name="Arakawa K."/>
        </authorList>
    </citation>
    <scope>NUCLEOTIDE SEQUENCE [LARGE SCALE GENOMIC DNA]</scope>
</reference>
<comment type="caution">
    <text evidence="1">The sequence shown here is derived from an EMBL/GenBank/DDBJ whole genome shotgun (WGS) entry which is preliminary data.</text>
</comment>
<evidence type="ECO:0000313" key="2">
    <source>
        <dbReference type="Proteomes" id="UP000299102"/>
    </source>
</evidence>
<dbReference type="Proteomes" id="UP000299102">
    <property type="component" value="Unassembled WGS sequence"/>
</dbReference>
<evidence type="ECO:0000313" key="1">
    <source>
        <dbReference type="EMBL" id="GBP81519.1"/>
    </source>
</evidence>
<gene>
    <name evidence="1" type="ORF">EVAR_63035_1</name>
</gene>
<dbReference type="EMBL" id="BGZK01001515">
    <property type="protein sequence ID" value="GBP81519.1"/>
    <property type="molecule type" value="Genomic_DNA"/>
</dbReference>
<dbReference type="AlphaFoldDB" id="A0A4C1Z3T6"/>
<name>A0A4C1Z3T6_EUMVA</name>
<accession>A0A4C1Z3T6</accession>
<keyword evidence="2" id="KW-1185">Reference proteome</keyword>
<organism evidence="1 2">
    <name type="scientific">Eumeta variegata</name>
    <name type="common">Bagworm moth</name>
    <name type="synonym">Eumeta japonica</name>
    <dbReference type="NCBI Taxonomy" id="151549"/>
    <lineage>
        <taxon>Eukaryota</taxon>
        <taxon>Metazoa</taxon>
        <taxon>Ecdysozoa</taxon>
        <taxon>Arthropoda</taxon>
        <taxon>Hexapoda</taxon>
        <taxon>Insecta</taxon>
        <taxon>Pterygota</taxon>
        <taxon>Neoptera</taxon>
        <taxon>Endopterygota</taxon>
        <taxon>Lepidoptera</taxon>
        <taxon>Glossata</taxon>
        <taxon>Ditrysia</taxon>
        <taxon>Tineoidea</taxon>
        <taxon>Psychidae</taxon>
        <taxon>Oiketicinae</taxon>
        <taxon>Eumeta</taxon>
    </lineage>
</organism>